<dbReference type="Proteomes" id="UP001319921">
    <property type="component" value="Chromosome"/>
</dbReference>
<evidence type="ECO:0000256" key="2">
    <source>
        <dbReference type="ARBA" id="ARBA00007749"/>
    </source>
</evidence>
<dbReference type="GO" id="GO:0016787">
    <property type="term" value="F:hydrolase activity"/>
    <property type="evidence" value="ECO:0007669"/>
    <property type="project" value="UniProtKB-KW"/>
</dbReference>
<keyword evidence="8" id="KW-1185">Reference proteome</keyword>
<dbReference type="EMBL" id="AP025226">
    <property type="protein sequence ID" value="BDB98211.1"/>
    <property type="molecule type" value="Genomic_DNA"/>
</dbReference>
<evidence type="ECO:0000259" key="6">
    <source>
        <dbReference type="SMART" id="SM00849"/>
    </source>
</evidence>
<gene>
    <name evidence="7" type="ORF">SACC_12280</name>
</gene>
<dbReference type="InterPro" id="IPR001279">
    <property type="entry name" value="Metallo-B-lactamas"/>
</dbReference>
<organism evidence="7 8">
    <name type="scientific">Saccharolobus caldissimus</name>
    <dbReference type="NCBI Taxonomy" id="1702097"/>
    <lineage>
        <taxon>Archaea</taxon>
        <taxon>Thermoproteota</taxon>
        <taxon>Thermoprotei</taxon>
        <taxon>Sulfolobales</taxon>
        <taxon>Sulfolobaceae</taxon>
        <taxon>Saccharolobus</taxon>
    </lineage>
</organism>
<feature type="domain" description="Metallo-beta-lactamase" evidence="6">
    <location>
        <begin position="27"/>
        <end position="200"/>
    </location>
</feature>
<dbReference type="InterPro" id="IPR036866">
    <property type="entry name" value="RibonucZ/Hydroxyglut_hydro"/>
</dbReference>
<protein>
    <recommendedName>
        <fullName evidence="6">Metallo-beta-lactamase domain-containing protein</fullName>
    </recommendedName>
</protein>
<accession>A0AAQ4CQY0</accession>
<dbReference type="SUPFAM" id="SSF56281">
    <property type="entry name" value="Metallo-hydrolase/oxidoreductase"/>
    <property type="match status" value="1"/>
</dbReference>
<dbReference type="PANTHER" id="PTHR42978:SF2">
    <property type="entry name" value="102 KBASES UNSTABLE REGION: FROM 1 TO 119443"/>
    <property type="match status" value="1"/>
</dbReference>
<keyword evidence="4" id="KW-0378">Hydrolase</keyword>
<dbReference type="Pfam" id="PF00753">
    <property type="entry name" value="Lactamase_B"/>
    <property type="match status" value="1"/>
</dbReference>
<keyword evidence="5" id="KW-0862">Zinc</keyword>
<dbReference type="GO" id="GO:0046872">
    <property type="term" value="F:metal ion binding"/>
    <property type="evidence" value="ECO:0007669"/>
    <property type="project" value="UniProtKB-KW"/>
</dbReference>
<dbReference type="KEGG" id="scas:SACC_12280"/>
<proteinExistence type="inferred from homology"/>
<sequence>MELLYIMVWKVLLPGVPLYTNLGFLGFCNISLIQSDGKNLIYDPGHFGNKEALLNSLKSIGLSVSDIDGVIVSHLHYDHSLNSLIFPKAKVYVSQREVEYALSETSDPYIVNYLPTLLKDKLVKVKDGDEIYGLKFILLPGHTAGTMGTLYGDVLFVGDAIKYISDAKRRKTSFAYYNIDEANESINKALSIGKVIVPGHDIPFRIDENTITPLVEYKNELIIYLKNNINIITKMEY</sequence>
<evidence type="ECO:0000313" key="8">
    <source>
        <dbReference type="Proteomes" id="UP001319921"/>
    </source>
</evidence>
<evidence type="ECO:0000256" key="5">
    <source>
        <dbReference type="ARBA" id="ARBA00022833"/>
    </source>
</evidence>
<dbReference type="PANTHER" id="PTHR42978">
    <property type="entry name" value="QUORUM-QUENCHING LACTONASE YTNP-RELATED-RELATED"/>
    <property type="match status" value="1"/>
</dbReference>
<comment type="cofactor">
    <cofactor evidence="1">
        <name>Zn(2+)</name>
        <dbReference type="ChEBI" id="CHEBI:29105"/>
    </cofactor>
</comment>
<name>A0AAQ4CQY0_9CREN</name>
<evidence type="ECO:0000256" key="3">
    <source>
        <dbReference type="ARBA" id="ARBA00022723"/>
    </source>
</evidence>
<evidence type="ECO:0000256" key="4">
    <source>
        <dbReference type="ARBA" id="ARBA00022801"/>
    </source>
</evidence>
<reference evidence="7 8" key="1">
    <citation type="journal article" date="2022" name="Microbiol. Resour. Announc.">
        <title>Complete Genome Sequence of the Hyperthermophilic and Acidophilic Archaeon Saccharolobus caldissimus Strain HS-3T.</title>
        <authorList>
            <person name="Sakai H.D."/>
            <person name="Kurosawa N."/>
        </authorList>
    </citation>
    <scope>NUCLEOTIDE SEQUENCE [LARGE SCALE GENOMIC DNA]</scope>
    <source>
        <strain evidence="7 8">JCM32116</strain>
    </source>
</reference>
<dbReference type="Gene3D" id="3.60.15.10">
    <property type="entry name" value="Ribonuclease Z/Hydroxyacylglutathione hydrolase-like"/>
    <property type="match status" value="1"/>
</dbReference>
<comment type="similarity">
    <text evidence="2">Belongs to the metallo-beta-lactamase superfamily.</text>
</comment>
<evidence type="ECO:0000256" key="1">
    <source>
        <dbReference type="ARBA" id="ARBA00001947"/>
    </source>
</evidence>
<keyword evidence="3" id="KW-0479">Metal-binding</keyword>
<dbReference type="SMART" id="SM00849">
    <property type="entry name" value="Lactamase_B"/>
    <property type="match status" value="1"/>
</dbReference>
<dbReference type="AlphaFoldDB" id="A0AAQ4CQY0"/>
<evidence type="ECO:0000313" key="7">
    <source>
        <dbReference type="EMBL" id="BDB98211.1"/>
    </source>
</evidence>
<dbReference type="InterPro" id="IPR051013">
    <property type="entry name" value="MBL_superfamily_lactonases"/>
</dbReference>